<name>A0A177K7A8_9MICO</name>
<dbReference type="RefSeq" id="WP_064003807.1">
    <property type="nucleotide sequence ID" value="NZ_LSTV01000005.1"/>
</dbReference>
<organism evidence="1 2">
    <name type="scientific">Microbacterium oleivorans</name>
    <dbReference type="NCBI Taxonomy" id="273677"/>
    <lineage>
        <taxon>Bacteria</taxon>
        <taxon>Bacillati</taxon>
        <taxon>Actinomycetota</taxon>
        <taxon>Actinomycetes</taxon>
        <taxon>Micrococcales</taxon>
        <taxon>Microbacteriaceae</taxon>
        <taxon>Microbacterium</taxon>
    </lineage>
</organism>
<proteinExistence type="predicted"/>
<dbReference type="Proteomes" id="UP000076998">
    <property type="component" value="Unassembled WGS sequence"/>
</dbReference>
<protein>
    <submittedName>
        <fullName evidence="1">Uncharacterized protein</fullName>
    </submittedName>
</protein>
<reference evidence="1 2" key="1">
    <citation type="submission" date="2016-02" db="EMBL/GenBank/DDBJ databases">
        <authorList>
            <person name="Wen L."/>
            <person name="He K."/>
            <person name="Yang H."/>
        </authorList>
    </citation>
    <scope>NUCLEOTIDE SEQUENCE [LARGE SCALE GENOMIC DNA]</scope>
    <source>
        <strain evidence="1 2">CD11_3</strain>
    </source>
</reference>
<evidence type="ECO:0000313" key="2">
    <source>
        <dbReference type="Proteomes" id="UP000076998"/>
    </source>
</evidence>
<dbReference type="AlphaFoldDB" id="A0A177K7A8"/>
<comment type="caution">
    <text evidence="1">The sequence shown here is derived from an EMBL/GenBank/DDBJ whole genome shotgun (WGS) entry which is preliminary data.</text>
</comment>
<dbReference type="OrthoDB" id="5078000at2"/>
<accession>A0A177K7A8</accession>
<dbReference type="EMBL" id="LSTV01000005">
    <property type="protein sequence ID" value="OAH49034.1"/>
    <property type="molecule type" value="Genomic_DNA"/>
</dbReference>
<sequence>MSEDPRGRLILEPLSASAWRLCDATAAASDAAHLIAYVEAADDGGYDVTWVFCGRGTGWYPTVDELLRGAIRYLAAAAPRRAKPKPIAHRPPLAAL</sequence>
<gene>
    <name evidence="1" type="ORF">AYL44_13590</name>
</gene>
<evidence type="ECO:0000313" key="1">
    <source>
        <dbReference type="EMBL" id="OAH49034.1"/>
    </source>
</evidence>